<feature type="region of interest" description="Disordered" evidence="1">
    <location>
        <begin position="60"/>
        <end position="79"/>
    </location>
</feature>
<dbReference type="OrthoDB" id="416454at2759"/>
<organism evidence="2 3">
    <name type="scientific">Limosa lapponica baueri</name>
    <dbReference type="NCBI Taxonomy" id="1758121"/>
    <lineage>
        <taxon>Eukaryota</taxon>
        <taxon>Metazoa</taxon>
        <taxon>Chordata</taxon>
        <taxon>Craniata</taxon>
        <taxon>Vertebrata</taxon>
        <taxon>Euteleostomi</taxon>
        <taxon>Archelosauria</taxon>
        <taxon>Archosauria</taxon>
        <taxon>Dinosauria</taxon>
        <taxon>Saurischia</taxon>
        <taxon>Theropoda</taxon>
        <taxon>Coelurosauria</taxon>
        <taxon>Aves</taxon>
        <taxon>Neognathae</taxon>
        <taxon>Neoaves</taxon>
        <taxon>Charadriiformes</taxon>
        <taxon>Scolopacidae</taxon>
        <taxon>Limosa</taxon>
    </lineage>
</organism>
<name>A0A2I0UC52_LIMLA</name>
<evidence type="ECO:0000256" key="1">
    <source>
        <dbReference type="SAM" id="MobiDB-lite"/>
    </source>
</evidence>
<accession>A0A2I0UC52</accession>
<evidence type="ECO:0000313" key="3">
    <source>
        <dbReference type="Proteomes" id="UP000233556"/>
    </source>
</evidence>
<dbReference type="Proteomes" id="UP000233556">
    <property type="component" value="Unassembled WGS sequence"/>
</dbReference>
<evidence type="ECO:0008006" key="4">
    <source>
        <dbReference type="Google" id="ProtNLM"/>
    </source>
</evidence>
<dbReference type="AlphaFoldDB" id="A0A2I0UC52"/>
<reference evidence="3" key="1">
    <citation type="submission" date="2017-11" db="EMBL/GenBank/DDBJ databases">
        <authorList>
            <person name="Lima N.C."/>
            <person name="Parody-Merino A.M."/>
            <person name="Battley P.F."/>
            <person name="Fidler A.E."/>
            <person name="Prosdocimi F."/>
        </authorList>
    </citation>
    <scope>NUCLEOTIDE SEQUENCE [LARGE SCALE GENOMIC DNA]</scope>
</reference>
<sequence length="137" mass="15963">MNKELLDKHKSKMEAYRGWKQGRVDWEAYRETVRVSRNQIRQTKAQIKLNLARDIKDKKKNFSKYDSDKRNSREDVGSLRKEAGDLVTQDIEKTEVLNGFFTLVFISKGFNHTAQAAEGKNRNCDNEELPTVVENQV</sequence>
<proteinExistence type="predicted"/>
<gene>
    <name evidence="2" type="ORF">llap_6062</name>
</gene>
<reference evidence="3" key="2">
    <citation type="submission" date="2017-12" db="EMBL/GenBank/DDBJ databases">
        <title>Genome sequence of the Bar-tailed Godwit (Limosa lapponica baueri).</title>
        <authorList>
            <person name="Lima N.C.B."/>
            <person name="Parody-Merino A.M."/>
            <person name="Battley P.F."/>
            <person name="Fidler A.E."/>
            <person name="Prosdocimi F."/>
        </authorList>
    </citation>
    <scope>NUCLEOTIDE SEQUENCE [LARGE SCALE GENOMIC DNA]</scope>
</reference>
<dbReference type="EMBL" id="KZ505883">
    <property type="protein sequence ID" value="PKU43630.1"/>
    <property type="molecule type" value="Genomic_DNA"/>
</dbReference>
<protein>
    <recommendedName>
        <fullName evidence="4">Rna-directed dna polymerase from mobile element jockey-like</fullName>
    </recommendedName>
</protein>
<feature type="compositionally biased region" description="Basic and acidic residues" evidence="1">
    <location>
        <begin position="63"/>
        <end position="79"/>
    </location>
</feature>
<evidence type="ECO:0000313" key="2">
    <source>
        <dbReference type="EMBL" id="PKU43630.1"/>
    </source>
</evidence>
<keyword evidence="3" id="KW-1185">Reference proteome</keyword>